<accession>A0ABU5MJ26</accession>
<proteinExistence type="predicted"/>
<evidence type="ECO:0000313" key="1">
    <source>
        <dbReference type="EMBL" id="MDZ7512760.1"/>
    </source>
</evidence>
<name>A0ABU5MJ26_9GAMM</name>
<protein>
    <submittedName>
        <fullName evidence="1">Uncharacterized protein</fullName>
    </submittedName>
</protein>
<dbReference type="Proteomes" id="UP001290894">
    <property type="component" value="Unassembled WGS sequence"/>
</dbReference>
<comment type="caution">
    <text evidence="1">The sequence shown here is derived from an EMBL/GenBank/DDBJ whole genome shotgun (WGS) entry which is preliminary data.</text>
</comment>
<dbReference type="RefSeq" id="WP_152906982.1">
    <property type="nucleotide sequence ID" value="NZ_CP196982.1"/>
</dbReference>
<evidence type="ECO:0000313" key="2">
    <source>
        <dbReference type="Proteomes" id="UP001290894"/>
    </source>
</evidence>
<gene>
    <name evidence="1" type="ORF">U5F72_13155</name>
</gene>
<organism evidence="1 2">
    <name type="scientific">Stenotrophomonas muris</name>
    <dbReference type="NCBI Taxonomy" id="2963283"/>
    <lineage>
        <taxon>Bacteria</taxon>
        <taxon>Pseudomonadati</taxon>
        <taxon>Pseudomonadota</taxon>
        <taxon>Gammaproteobacteria</taxon>
        <taxon>Lysobacterales</taxon>
        <taxon>Lysobacteraceae</taxon>
        <taxon>Stenotrophomonas</taxon>
    </lineage>
</organism>
<keyword evidence="2" id="KW-1185">Reference proteome</keyword>
<sequence>MEDIEWYVYLLTLDDYSPHALVRSVAGAGDREHWSFAVELTYRCLSSGLWRLSYGLPPELGLSSIDRRSEHQQSDQHHGAWSTCIGSGLCDPTGASGWIRWILSLNQRLGYGFASNVQLELVGQVWSSNTRDTGGEVGKLRWPWSTFPSRQKCMSYRGSDGKMVEICQ</sequence>
<reference evidence="1 2" key="1">
    <citation type="submission" date="2023-12" db="EMBL/GenBank/DDBJ databases">
        <title>'Antibacterial potential of Stenotrophomonas maltophilia cystic fibrosis isolates' (manuscript under preparation).</title>
        <authorList>
            <person name="Crisan C.V."/>
            <person name="Pettis M."/>
            <person name="Goldberg J.B."/>
        </authorList>
    </citation>
    <scope>NUCLEOTIDE SEQUENCE [LARGE SCALE GENOMIC DNA]</scope>
    <source>
        <strain evidence="1 2">CCV155</strain>
    </source>
</reference>
<dbReference type="EMBL" id="JAXUAC010000022">
    <property type="protein sequence ID" value="MDZ7512760.1"/>
    <property type="molecule type" value="Genomic_DNA"/>
</dbReference>